<dbReference type="InterPro" id="IPR015904">
    <property type="entry name" value="Sulphide_quinone_reductase"/>
</dbReference>
<comment type="caution">
    <text evidence="2">The sequence shown here is derived from an EMBL/GenBank/DDBJ whole genome shotgun (WGS) entry which is preliminary data.</text>
</comment>
<dbReference type="SUPFAM" id="SSF51905">
    <property type="entry name" value="FAD/NAD(P)-binding domain"/>
    <property type="match status" value="2"/>
</dbReference>
<dbReference type="GO" id="GO:0070221">
    <property type="term" value="P:sulfide oxidation, using sulfide:quinone oxidoreductase"/>
    <property type="evidence" value="ECO:0007669"/>
    <property type="project" value="TreeGrafter"/>
</dbReference>
<keyword evidence="3" id="KW-1185">Reference proteome</keyword>
<protein>
    <submittedName>
        <fullName evidence="2">Pyridine nucleotide-disulfide oxidoreductase</fullName>
    </submittedName>
</protein>
<evidence type="ECO:0000259" key="1">
    <source>
        <dbReference type="Pfam" id="PF07992"/>
    </source>
</evidence>
<dbReference type="PRINTS" id="PR00368">
    <property type="entry name" value="FADPNR"/>
</dbReference>
<dbReference type="EMBL" id="BSEJ01000001">
    <property type="protein sequence ID" value="GLJ60155.1"/>
    <property type="molecule type" value="Genomic_DNA"/>
</dbReference>
<sequence>MLAAPRGDVNPIDTSRGVLDSRDMAETVARSPRRHDVIVIGGGNGGMSLAARLRKRGCPDVALIEPSAHHVYKPLQNYVAGGLARRDELVRAQTSLVPQGVRLYPSAAQRVDAGRREVMLADDTVLVAGDVVIACGAETDWESLPGARRALRDGIACTSFELEHVERTWDRIRALDRGTAVFTLHGQPASGRETALKPLFLACDHWRRRGVLSDLRVVLVHDADRLHPVDEIAGAIRTAIDDYGVEVLASTRVESIEQDVLAVDGPEGTARIAADLIHLLPPYRAPAFVGESGLAGEQTRGFVDVDPRTLQHRDHPHIWALGDAADLGDARTGGALRHQVKTVVENIPRRRSGRPLLEYDGYTVAPITTSRRALVFGEYDSRTHRVMRTIPLLDPLRPRPWWLALDRWVLPQLYWHGIVRGRV</sequence>
<evidence type="ECO:0000313" key="2">
    <source>
        <dbReference type="EMBL" id="GLJ60155.1"/>
    </source>
</evidence>
<dbReference type="Gene3D" id="3.50.50.60">
    <property type="entry name" value="FAD/NAD(P)-binding domain"/>
    <property type="match status" value="2"/>
</dbReference>
<dbReference type="AlphaFoldDB" id="A0A9W6H0S0"/>
<dbReference type="GO" id="GO:0071949">
    <property type="term" value="F:FAD binding"/>
    <property type="evidence" value="ECO:0007669"/>
    <property type="project" value="TreeGrafter"/>
</dbReference>
<dbReference type="PANTHER" id="PTHR10632">
    <property type="entry name" value="SULFIDE:QUINONE OXIDOREDUCTASE"/>
    <property type="match status" value="1"/>
</dbReference>
<reference evidence="2" key="1">
    <citation type="journal article" date="2014" name="Int. J. Syst. Evol. Microbiol.">
        <title>Complete genome sequence of Corynebacterium casei LMG S-19264T (=DSM 44701T), isolated from a smear-ripened cheese.</title>
        <authorList>
            <consortium name="US DOE Joint Genome Institute (JGI-PGF)"/>
            <person name="Walter F."/>
            <person name="Albersmeier A."/>
            <person name="Kalinowski J."/>
            <person name="Ruckert C."/>
        </authorList>
    </citation>
    <scope>NUCLEOTIDE SEQUENCE</scope>
    <source>
        <strain evidence="2">VKM Ac-1020</strain>
    </source>
</reference>
<evidence type="ECO:0000313" key="3">
    <source>
        <dbReference type="Proteomes" id="UP001142462"/>
    </source>
</evidence>
<gene>
    <name evidence="2" type="ORF">GCM10017576_02840</name>
</gene>
<dbReference type="Pfam" id="PF07992">
    <property type="entry name" value="Pyr_redox_2"/>
    <property type="match status" value="1"/>
</dbReference>
<organism evidence="2 3">
    <name type="scientific">Microbacterium barkeri</name>
    <dbReference type="NCBI Taxonomy" id="33917"/>
    <lineage>
        <taxon>Bacteria</taxon>
        <taxon>Bacillati</taxon>
        <taxon>Actinomycetota</taxon>
        <taxon>Actinomycetes</taxon>
        <taxon>Micrococcales</taxon>
        <taxon>Microbacteriaceae</taxon>
        <taxon>Microbacterium</taxon>
    </lineage>
</organism>
<dbReference type="InterPro" id="IPR023753">
    <property type="entry name" value="FAD/NAD-binding_dom"/>
</dbReference>
<accession>A0A9W6H0S0</accession>
<dbReference type="GO" id="GO:0070224">
    <property type="term" value="F:sulfide:quinone oxidoreductase activity"/>
    <property type="evidence" value="ECO:0007669"/>
    <property type="project" value="TreeGrafter"/>
</dbReference>
<reference evidence="2" key="2">
    <citation type="submission" date="2023-01" db="EMBL/GenBank/DDBJ databases">
        <authorList>
            <person name="Sun Q."/>
            <person name="Evtushenko L."/>
        </authorList>
    </citation>
    <scope>NUCLEOTIDE SEQUENCE</scope>
    <source>
        <strain evidence="2">VKM Ac-1020</strain>
    </source>
</reference>
<feature type="domain" description="FAD/NAD(P)-binding" evidence="1">
    <location>
        <begin position="35"/>
        <end position="331"/>
    </location>
</feature>
<proteinExistence type="predicted"/>
<name>A0A9W6H0S0_9MICO</name>
<dbReference type="PANTHER" id="PTHR10632:SF2">
    <property type="entry name" value="SULFIDE:QUINONE OXIDOREDUCTASE, MITOCHONDRIAL"/>
    <property type="match status" value="1"/>
</dbReference>
<dbReference type="InterPro" id="IPR036188">
    <property type="entry name" value="FAD/NAD-bd_sf"/>
</dbReference>
<dbReference type="PRINTS" id="PR00411">
    <property type="entry name" value="PNDRDTASEI"/>
</dbReference>
<dbReference type="Proteomes" id="UP001142462">
    <property type="component" value="Unassembled WGS sequence"/>
</dbReference>